<keyword evidence="2" id="KW-0472">Membrane</keyword>
<dbReference type="EMBL" id="AP028213">
    <property type="protein sequence ID" value="BEI89620.1"/>
    <property type="molecule type" value="Genomic_DNA"/>
</dbReference>
<evidence type="ECO:0000313" key="4">
    <source>
        <dbReference type="EMBL" id="BEI89620.1"/>
    </source>
</evidence>
<protein>
    <submittedName>
        <fullName evidence="4">Uncharacterized protein</fullName>
    </submittedName>
</protein>
<dbReference type="KEGG" id="ccac:CcaHIS019_0209820"/>
<evidence type="ECO:0000256" key="2">
    <source>
        <dbReference type="SAM" id="Phobius"/>
    </source>
</evidence>
<organism evidence="4 5">
    <name type="scientific">Cutaneotrichosporon cavernicola</name>
    <dbReference type="NCBI Taxonomy" id="279322"/>
    <lineage>
        <taxon>Eukaryota</taxon>
        <taxon>Fungi</taxon>
        <taxon>Dikarya</taxon>
        <taxon>Basidiomycota</taxon>
        <taxon>Agaricomycotina</taxon>
        <taxon>Tremellomycetes</taxon>
        <taxon>Trichosporonales</taxon>
        <taxon>Trichosporonaceae</taxon>
        <taxon>Cutaneotrichosporon</taxon>
    </lineage>
</organism>
<sequence length="229" mass="22921">MHAAFLAALVLASSATAQVRQTMVNEDGDSVVVQQTTDVNGLPVLSTILTIPGGAAADTGTGTSTGVRTTTGATTTALLPTTTGTRTTTSLPLDDEETTLATTTTRKAAGGQNGGQGQPQGVQGPPTTTYPPMTATTYDINGQEYTWRNSFVVPAQATAQVPEGTRQDGSAYLASVGAAQSAALSTYNAGGGTGVPSSAASSLISDGGLAGWMAMFVGMVTAGYGVYLM</sequence>
<accession>A0AA48I865</accession>
<evidence type="ECO:0000313" key="5">
    <source>
        <dbReference type="Proteomes" id="UP001233271"/>
    </source>
</evidence>
<evidence type="ECO:0000256" key="1">
    <source>
        <dbReference type="SAM" id="MobiDB-lite"/>
    </source>
</evidence>
<dbReference type="RefSeq" id="XP_060454886.1">
    <property type="nucleotide sequence ID" value="XM_060598054.1"/>
</dbReference>
<keyword evidence="5" id="KW-1185">Reference proteome</keyword>
<feature type="transmembrane region" description="Helical" evidence="2">
    <location>
        <begin position="209"/>
        <end position="228"/>
    </location>
</feature>
<reference evidence="4" key="1">
    <citation type="journal article" date="2023" name="BMC Genomics">
        <title>Chromosome-level genome assemblies of Cutaneotrichosporon spp. (Trichosporonales, Basidiomycota) reveal imbalanced evolution between nucleotide sequences and chromosome synteny.</title>
        <authorList>
            <person name="Kobayashi Y."/>
            <person name="Kayamori A."/>
            <person name="Aoki K."/>
            <person name="Shiwa Y."/>
            <person name="Matsutani M."/>
            <person name="Fujita N."/>
            <person name="Sugita T."/>
            <person name="Iwasaki W."/>
            <person name="Tanaka N."/>
            <person name="Takashima M."/>
        </authorList>
    </citation>
    <scope>NUCLEOTIDE SEQUENCE</scope>
    <source>
        <strain evidence="4">HIS019</strain>
    </source>
</reference>
<feature type="signal peptide" evidence="3">
    <location>
        <begin position="1"/>
        <end position="17"/>
    </location>
</feature>
<keyword evidence="3" id="KW-0732">Signal</keyword>
<feature type="region of interest" description="Disordered" evidence="1">
    <location>
        <begin position="106"/>
        <end position="130"/>
    </location>
</feature>
<name>A0AA48I865_9TREE</name>
<keyword evidence="2" id="KW-0812">Transmembrane</keyword>
<dbReference type="AlphaFoldDB" id="A0AA48I865"/>
<dbReference type="Proteomes" id="UP001233271">
    <property type="component" value="Chromosome 2"/>
</dbReference>
<evidence type="ECO:0000256" key="3">
    <source>
        <dbReference type="SAM" id="SignalP"/>
    </source>
</evidence>
<keyword evidence="2" id="KW-1133">Transmembrane helix</keyword>
<proteinExistence type="predicted"/>
<gene>
    <name evidence="4" type="ORF">CcaverHIS019_0209820</name>
</gene>
<dbReference type="GeneID" id="85493491"/>
<feature type="compositionally biased region" description="Low complexity" evidence="1">
    <location>
        <begin position="119"/>
        <end position="130"/>
    </location>
</feature>
<feature type="chain" id="PRO_5041222156" evidence="3">
    <location>
        <begin position="18"/>
        <end position="229"/>
    </location>
</feature>